<comment type="caution">
    <text evidence="2">The sequence shown here is derived from an EMBL/GenBank/DDBJ whole genome shotgun (WGS) entry which is preliminary data.</text>
</comment>
<sequence length="290" mass="32917">AGKDIYCEKPLSQTIAEARAMVDAVRRYGRIFQTGSMQRSDWHFRLGCELVLNGYIGELQHVTVGVGGPPEDKPLEAQPVPDYLDWEMWVGPAQWRPYNSELSPHLSWDGFPHWRYHSSFGGGGMTDWGAHHFDIAQWGMGMDESGPVEIIPPDGKDYKVLTYKYKTGVTMTRDNANGVLFTGTKGSVEVNRGHIRTSPEELKDRQIGPNEKHLYESKNHYTDWLDAVRNRTKPICDIETGCRSVSVCLLGNIAYELGRPLKWDPDKEVFVADSEANRLLSRPMRSPWHL</sequence>
<feature type="domain" description="Gfo/Idh/MocA-like oxidoreductase bacterial type C-terminal" evidence="1">
    <location>
        <begin position="74"/>
        <end position="289"/>
    </location>
</feature>
<reference evidence="2 3" key="1">
    <citation type="journal article" date="2016" name="Nat. Commun.">
        <title>Thousands of microbial genomes shed light on interconnected biogeochemical processes in an aquifer system.</title>
        <authorList>
            <person name="Anantharaman K."/>
            <person name="Brown C.T."/>
            <person name="Hug L.A."/>
            <person name="Sharon I."/>
            <person name="Castelle C.J."/>
            <person name="Probst A.J."/>
            <person name="Thomas B.C."/>
            <person name="Singh A."/>
            <person name="Wilkins M.J."/>
            <person name="Karaoz U."/>
            <person name="Brodie E.L."/>
            <person name="Williams K.H."/>
            <person name="Hubbard S.S."/>
            <person name="Banfield J.F."/>
        </authorList>
    </citation>
    <scope>NUCLEOTIDE SEQUENCE [LARGE SCALE GENOMIC DNA]</scope>
</reference>
<dbReference type="AlphaFoldDB" id="A0A1F2WK11"/>
<evidence type="ECO:0000313" key="3">
    <source>
        <dbReference type="Proteomes" id="UP000177876"/>
    </source>
</evidence>
<evidence type="ECO:0000259" key="1">
    <source>
        <dbReference type="Pfam" id="PF19051"/>
    </source>
</evidence>
<dbReference type="STRING" id="1797197.A2Y75_08145"/>
<proteinExistence type="predicted"/>
<organism evidence="2 3">
    <name type="scientific">Candidatus Solincola sediminis</name>
    <dbReference type="NCBI Taxonomy" id="1797199"/>
    <lineage>
        <taxon>Bacteria</taxon>
        <taxon>Bacillati</taxon>
        <taxon>Actinomycetota</taxon>
        <taxon>Candidatus Geothermincolia</taxon>
        <taxon>Candidatus Geothermincolales</taxon>
        <taxon>Candidatus Geothermincolaceae</taxon>
        <taxon>Candidatus Solincola</taxon>
    </lineage>
</organism>
<feature type="non-terminal residue" evidence="2">
    <location>
        <position position="1"/>
    </location>
</feature>
<dbReference type="PANTHER" id="PTHR43818:SF5">
    <property type="entry name" value="OXIDOREDUCTASE FAMILY PROTEIN"/>
    <property type="match status" value="1"/>
</dbReference>
<dbReference type="SUPFAM" id="SSF51735">
    <property type="entry name" value="NAD(P)-binding Rossmann-fold domains"/>
    <property type="match status" value="1"/>
</dbReference>
<dbReference type="PANTHER" id="PTHR43818">
    <property type="entry name" value="BCDNA.GH03377"/>
    <property type="match status" value="1"/>
</dbReference>
<dbReference type="InterPro" id="IPR043906">
    <property type="entry name" value="Gfo/Idh/MocA_OxRdtase_bact_C"/>
</dbReference>
<accession>A0A1F2WK11</accession>
<dbReference type="Gene3D" id="3.40.50.720">
    <property type="entry name" value="NAD(P)-binding Rossmann-like Domain"/>
    <property type="match status" value="1"/>
</dbReference>
<protein>
    <submittedName>
        <fullName evidence="2">Oxidoreductase</fullName>
    </submittedName>
</protein>
<dbReference type="EMBL" id="MELK01000036">
    <property type="protein sequence ID" value="OFW57205.1"/>
    <property type="molecule type" value="Genomic_DNA"/>
</dbReference>
<dbReference type="SUPFAM" id="SSF55347">
    <property type="entry name" value="Glyceraldehyde-3-phosphate dehydrogenase-like, C-terminal domain"/>
    <property type="match status" value="1"/>
</dbReference>
<evidence type="ECO:0000313" key="2">
    <source>
        <dbReference type="EMBL" id="OFW57205.1"/>
    </source>
</evidence>
<dbReference type="Gene3D" id="3.30.360.10">
    <property type="entry name" value="Dihydrodipicolinate Reductase, domain 2"/>
    <property type="match status" value="1"/>
</dbReference>
<dbReference type="InterPro" id="IPR036291">
    <property type="entry name" value="NAD(P)-bd_dom_sf"/>
</dbReference>
<gene>
    <name evidence="2" type="ORF">A2Y75_08145</name>
</gene>
<dbReference type="InterPro" id="IPR050463">
    <property type="entry name" value="Gfo/Idh/MocA_oxidrdct_glycsds"/>
</dbReference>
<dbReference type="Pfam" id="PF19051">
    <property type="entry name" value="GFO_IDH_MocA_C2"/>
    <property type="match status" value="1"/>
</dbReference>
<name>A0A1F2WK11_9ACTN</name>
<dbReference type="Proteomes" id="UP000177876">
    <property type="component" value="Unassembled WGS sequence"/>
</dbReference>